<evidence type="ECO:0000313" key="3">
    <source>
        <dbReference type="Proteomes" id="UP000298030"/>
    </source>
</evidence>
<gene>
    <name evidence="2" type="ORF">FA13DRAFT_1843968</name>
</gene>
<evidence type="ECO:0000256" key="1">
    <source>
        <dbReference type="SAM" id="MobiDB-lite"/>
    </source>
</evidence>
<proteinExistence type="predicted"/>
<dbReference type="AlphaFoldDB" id="A0A4Y7SDH1"/>
<feature type="compositionally biased region" description="Polar residues" evidence="1">
    <location>
        <begin position="35"/>
        <end position="47"/>
    </location>
</feature>
<keyword evidence="3" id="KW-1185">Reference proteome</keyword>
<name>A0A4Y7SDH1_COPMI</name>
<sequence length="152" mass="15725">MSLNAVLLNVENAMGWRGPAGAAFLNAPASRPSLSISADPARSSTPDSAALHDASGNPSAHVRPANAHFPPPPVQRRQVLWVMGTFQGPGVRSILCWGSGTLGFWLQGSGVLGLLAPGFWGFWTSAAQGSGFGTVGGGTSKERFWDGPTPTL</sequence>
<evidence type="ECO:0000313" key="2">
    <source>
        <dbReference type="EMBL" id="TEB19710.1"/>
    </source>
</evidence>
<reference evidence="2 3" key="1">
    <citation type="journal article" date="2019" name="Nat. Ecol. Evol.">
        <title>Megaphylogeny resolves global patterns of mushroom evolution.</title>
        <authorList>
            <person name="Varga T."/>
            <person name="Krizsan K."/>
            <person name="Foldi C."/>
            <person name="Dima B."/>
            <person name="Sanchez-Garcia M."/>
            <person name="Sanchez-Ramirez S."/>
            <person name="Szollosi G.J."/>
            <person name="Szarkandi J.G."/>
            <person name="Papp V."/>
            <person name="Albert L."/>
            <person name="Andreopoulos W."/>
            <person name="Angelini C."/>
            <person name="Antonin V."/>
            <person name="Barry K.W."/>
            <person name="Bougher N.L."/>
            <person name="Buchanan P."/>
            <person name="Buyck B."/>
            <person name="Bense V."/>
            <person name="Catcheside P."/>
            <person name="Chovatia M."/>
            <person name="Cooper J."/>
            <person name="Damon W."/>
            <person name="Desjardin D."/>
            <person name="Finy P."/>
            <person name="Geml J."/>
            <person name="Haridas S."/>
            <person name="Hughes K."/>
            <person name="Justo A."/>
            <person name="Karasinski D."/>
            <person name="Kautmanova I."/>
            <person name="Kiss B."/>
            <person name="Kocsube S."/>
            <person name="Kotiranta H."/>
            <person name="LaButti K.M."/>
            <person name="Lechner B.E."/>
            <person name="Liimatainen K."/>
            <person name="Lipzen A."/>
            <person name="Lukacs Z."/>
            <person name="Mihaltcheva S."/>
            <person name="Morgado L.N."/>
            <person name="Niskanen T."/>
            <person name="Noordeloos M.E."/>
            <person name="Ohm R.A."/>
            <person name="Ortiz-Santana B."/>
            <person name="Ovrebo C."/>
            <person name="Racz N."/>
            <person name="Riley R."/>
            <person name="Savchenko A."/>
            <person name="Shiryaev A."/>
            <person name="Soop K."/>
            <person name="Spirin V."/>
            <person name="Szebenyi C."/>
            <person name="Tomsovsky M."/>
            <person name="Tulloss R.E."/>
            <person name="Uehling J."/>
            <person name="Grigoriev I.V."/>
            <person name="Vagvolgyi C."/>
            <person name="Papp T."/>
            <person name="Martin F.M."/>
            <person name="Miettinen O."/>
            <person name="Hibbett D.S."/>
            <person name="Nagy L.G."/>
        </authorList>
    </citation>
    <scope>NUCLEOTIDE SEQUENCE [LARGE SCALE GENOMIC DNA]</scope>
    <source>
        <strain evidence="2 3">FP101781</strain>
    </source>
</reference>
<organism evidence="2 3">
    <name type="scientific">Coprinellus micaceus</name>
    <name type="common">Glistening ink-cap mushroom</name>
    <name type="synonym">Coprinus micaceus</name>
    <dbReference type="NCBI Taxonomy" id="71717"/>
    <lineage>
        <taxon>Eukaryota</taxon>
        <taxon>Fungi</taxon>
        <taxon>Dikarya</taxon>
        <taxon>Basidiomycota</taxon>
        <taxon>Agaricomycotina</taxon>
        <taxon>Agaricomycetes</taxon>
        <taxon>Agaricomycetidae</taxon>
        <taxon>Agaricales</taxon>
        <taxon>Agaricineae</taxon>
        <taxon>Psathyrellaceae</taxon>
        <taxon>Coprinellus</taxon>
    </lineage>
</organism>
<accession>A0A4Y7SDH1</accession>
<dbReference type="Proteomes" id="UP000298030">
    <property type="component" value="Unassembled WGS sequence"/>
</dbReference>
<feature type="region of interest" description="Disordered" evidence="1">
    <location>
        <begin position="35"/>
        <end position="71"/>
    </location>
</feature>
<comment type="caution">
    <text evidence="2">The sequence shown here is derived from an EMBL/GenBank/DDBJ whole genome shotgun (WGS) entry which is preliminary data.</text>
</comment>
<dbReference type="EMBL" id="QPFP01000179">
    <property type="protein sequence ID" value="TEB19710.1"/>
    <property type="molecule type" value="Genomic_DNA"/>
</dbReference>
<protein>
    <submittedName>
        <fullName evidence="2">Uncharacterized protein</fullName>
    </submittedName>
</protein>